<evidence type="ECO:0000313" key="3">
    <source>
        <dbReference type="Proteomes" id="UP000722625"/>
    </source>
</evidence>
<evidence type="ECO:0000313" key="2">
    <source>
        <dbReference type="EMBL" id="MBS7231417.1"/>
    </source>
</evidence>
<dbReference type="EMBL" id="JAGYVZ010000008">
    <property type="protein sequence ID" value="MBS7231417.1"/>
    <property type="molecule type" value="Genomic_DNA"/>
</dbReference>
<dbReference type="Proteomes" id="UP000722625">
    <property type="component" value="Unassembled WGS sequence"/>
</dbReference>
<accession>A0ABS5PAX0</accession>
<organism evidence="2 3">
    <name type="scientific">Flavobacterium psychroterrae</name>
    <dbReference type="NCBI Taxonomy" id="2133767"/>
    <lineage>
        <taxon>Bacteria</taxon>
        <taxon>Pseudomonadati</taxon>
        <taxon>Bacteroidota</taxon>
        <taxon>Flavobacteriia</taxon>
        <taxon>Flavobacteriales</taxon>
        <taxon>Flavobacteriaceae</taxon>
        <taxon>Flavobacterium</taxon>
    </lineage>
</organism>
<dbReference type="InterPro" id="IPR014944">
    <property type="entry name" value="Toxin_SymE-like"/>
</dbReference>
<keyword evidence="3" id="KW-1185">Reference proteome</keyword>
<dbReference type="RefSeq" id="WP_213298857.1">
    <property type="nucleotide sequence ID" value="NZ_JAGYVZ010000008.1"/>
</dbReference>
<comment type="caution">
    <text evidence="2">The sequence shown here is derived from an EMBL/GenBank/DDBJ whole genome shotgun (WGS) entry which is preliminary data.</text>
</comment>
<proteinExistence type="predicted"/>
<dbReference type="Pfam" id="PF08845">
    <property type="entry name" value="SymE_toxin"/>
    <property type="match status" value="1"/>
</dbReference>
<name>A0ABS5PAX0_9FLAO</name>
<reference evidence="2 3" key="1">
    <citation type="journal article" date="2018" name="Int. J. Syst. Evol. Microbiol.">
        <title>Flavobacterium chryseum sp. nov. and Flavobacterium psychroterrae sp. nov., novel environmental bacteria isolated from Antarctica.</title>
        <authorList>
            <person name="Kralova S."/>
            <person name="Svec P."/>
            <person name="Busse H.J."/>
            <person name="Stankova E."/>
            <person name="Vaczi P."/>
            <person name="Sedlacek I."/>
        </authorList>
    </citation>
    <scope>NUCLEOTIDE SEQUENCE [LARGE SCALE GENOMIC DNA]</scope>
    <source>
        <strain evidence="2 3">CCM 8827</strain>
    </source>
</reference>
<protein>
    <submittedName>
        <fullName evidence="2">SymE family type I addiction module toxin</fullName>
    </submittedName>
</protein>
<sequence>MKDSRKLKIHTKFKGEYGSTKIPVIKLEGKWLKKFGFHEGQMISVKQQQNKLTITIEKE</sequence>
<evidence type="ECO:0000259" key="1">
    <source>
        <dbReference type="Pfam" id="PF08845"/>
    </source>
</evidence>
<feature type="domain" description="Toxin SymE-like" evidence="1">
    <location>
        <begin position="19"/>
        <end position="55"/>
    </location>
</feature>
<gene>
    <name evidence="2" type="ORF">KHA90_10315</name>
</gene>